<proteinExistence type="predicted"/>
<sequence length="318" mass="34366">MRFVAGAVSLAAVLAAAPAVSATSAVTADPVEISLPGTGVTLRENPSDRLHVTSYTLSKNRAYLRARGQNTFARRSGFTEYTASPGGGRAAGIATTYTEAGYDSLVIMDRRTGRSVTVNTVRRPLTASYAYWSRDGSKVVLTAERKVEGKWRTVGYVLVDVATRTSRYIPVTGVHKEGTFRWAGDNSHLIVDHGEGVRFHRAADGAVVRTLSKVGRPAGGEEAVSPSGRLMSTWCPVSVREKVCVVDRATGKIRSYVNTKAEGVWGWWDESHMIAVVPKDGGYQAALINFKGQVNGVLAEISASAYRTDKVYLSYTRK</sequence>
<evidence type="ECO:0000313" key="2">
    <source>
        <dbReference type="EMBL" id="GII90061.1"/>
    </source>
</evidence>
<dbReference type="InterPro" id="IPR011044">
    <property type="entry name" value="Quino_amine_DH_bsu"/>
</dbReference>
<dbReference type="Gene3D" id="2.120.10.30">
    <property type="entry name" value="TolB, C-terminal domain"/>
    <property type="match status" value="1"/>
</dbReference>
<dbReference type="SUPFAM" id="SSF50969">
    <property type="entry name" value="YVTN repeat-like/Quinoprotein amine dehydrogenase"/>
    <property type="match status" value="1"/>
</dbReference>
<dbReference type="EMBL" id="BOOW01000004">
    <property type="protein sequence ID" value="GII90061.1"/>
    <property type="molecule type" value="Genomic_DNA"/>
</dbReference>
<dbReference type="InterPro" id="IPR011042">
    <property type="entry name" value="6-blade_b-propeller_TolB-like"/>
</dbReference>
<dbReference type="Proteomes" id="UP000606172">
    <property type="component" value="Unassembled WGS sequence"/>
</dbReference>
<dbReference type="RefSeq" id="WP_380659354.1">
    <property type="nucleotide sequence ID" value="NZ_JBHLZQ010000006.1"/>
</dbReference>
<name>A0A919V4S8_9ACTN</name>
<keyword evidence="3" id="KW-1185">Reference proteome</keyword>
<evidence type="ECO:0000313" key="3">
    <source>
        <dbReference type="Proteomes" id="UP000606172"/>
    </source>
</evidence>
<feature type="signal peptide" evidence="1">
    <location>
        <begin position="1"/>
        <end position="21"/>
    </location>
</feature>
<keyword evidence="1" id="KW-0732">Signal</keyword>
<protein>
    <submittedName>
        <fullName evidence="2">Uncharacterized protein</fullName>
    </submittedName>
</protein>
<evidence type="ECO:0000256" key="1">
    <source>
        <dbReference type="SAM" id="SignalP"/>
    </source>
</evidence>
<dbReference type="AlphaFoldDB" id="A0A919V4S8"/>
<comment type="caution">
    <text evidence="2">The sequence shown here is derived from an EMBL/GenBank/DDBJ whole genome shotgun (WGS) entry which is preliminary data.</text>
</comment>
<accession>A0A919V4S8</accession>
<reference evidence="2" key="1">
    <citation type="submission" date="2021-01" db="EMBL/GenBank/DDBJ databases">
        <title>Whole genome shotgun sequence of Sinosporangium siamense NBRC 109515.</title>
        <authorList>
            <person name="Komaki H."/>
            <person name="Tamura T."/>
        </authorList>
    </citation>
    <scope>NUCLEOTIDE SEQUENCE</scope>
    <source>
        <strain evidence="2">NBRC 109515</strain>
    </source>
</reference>
<gene>
    <name evidence="2" type="ORF">Ssi02_02920</name>
</gene>
<feature type="chain" id="PRO_5037610710" evidence="1">
    <location>
        <begin position="22"/>
        <end position="318"/>
    </location>
</feature>
<organism evidence="2 3">
    <name type="scientific">Sinosporangium siamense</name>
    <dbReference type="NCBI Taxonomy" id="1367973"/>
    <lineage>
        <taxon>Bacteria</taxon>
        <taxon>Bacillati</taxon>
        <taxon>Actinomycetota</taxon>
        <taxon>Actinomycetes</taxon>
        <taxon>Streptosporangiales</taxon>
        <taxon>Streptosporangiaceae</taxon>
        <taxon>Sinosporangium</taxon>
    </lineage>
</organism>